<sequence>MALQRVARRVKRYFSHPNNNNLEEPEVKKEENDSKRDAVSISTARRQSSVSQAPTARTEESRTVRNNATVRSQPERSPRSTPNFSRKAVHSCNRDNAEYSPSPLGIDSSFQQSDTPFLPPLRPISSHWDIEGWMLSNQLYRTSSPTINPELHSCGDVFQSTVSIGIRTHRHNTSRTVEAASAGSSTIVNVHDELIGRDLDPVHNGDLMGNPILSTPYKRHALEDITIKNEKLRRRKTSVVKRRPPISTPSVVSPRWTLMDVVTNMDEVLAGKTFKIETEGICLVNRKATLEQNKITLADCSPLNETQLLRTNSTLCTWSGTGTFSSMDHSNSCNHQESSDIMTTTKIAQKQALGVKIFDSKGIKPLETPIRSPGMQVQDLSFPFPPPPLQKRYNALALPQIPRTKHPTTPTSPQRIETKPPIPKRSPRRPKANPIRPLKVDNSKVPCSLNSPTSPNIIKEHVETYPRAVRMYRKDLDRAISGILATYAEGKEEGLWETDEVELDEIEEWWAGLGYPDIGRLVRGESNGTEESYKSIYAGQRTSDNVSGIQERNKDDGVPVRNEEIQSEVRNQSQANSKVDFDKIVHRWKMAGNDAIPKCPSLNDIRKLLIRKALQTQNII</sequence>
<evidence type="ECO:0000313" key="3">
    <source>
        <dbReference type="Proteomes" id="UP000258309"/>
    </source>
</evidence>
<dbReference type="Proteomes" id="UP000258309">
    <property type="component" value="Unassembled WGS sequence"/>
</dbReference>
<proteinExistence type="predicted"/>
<dbReference type="OrthoDB" id="5244857at2759"/>
<comment type="caution">
    <text evidence="2">The sequence shown here is derived from an EMBL/GenBank/DDBJ whole genome shotgun (WGS) entry which is preliminary data.</text>
</comment>
<feature type="compositionally biased region" description="Basic and acidic residues" evidence="1">
    <location>
        <begin position="25"/>
        <end position="38"/>
    </location>
</feature>
<evidence type="ECO:0000256" key="1">
    <source>
        <dbReference type="SAM" id="MobiDB-lite"/>
    </source>
</evidence>
<evidence type="ECO:0000313" key="2">
    <source>
        <dbReference type="EMBL" id="RFU26773.1"/>
    </source>
</evidence>
<keyword evidence="3" id="KW-1185">Reference proteome</keyword>
<feature type="non-terminal residue" evidence="2">
    <location>
        <position position="620"/>
    </location>
</feature>
<reference evidence="2 3" key="1">
    <citation type="submission" date="2018-05" db="EMBL/GenBank/DDBJ databases">
        <title>Draft genome sequence of Scytalidium lignicola DSM 105466, a ubiquitous saprotrophic fungus.</title>
        <authorList>
            <person name="Buettner E."/>
            <person name="Gebauer A.M."/>
            <person name="Hofrichter M."/>
            <person name="Liers C."/>
            <person name="Kellner H."/>
        </authorList>
    </citation>
    <scope>NUCLEOTIDE SEQUENCE [LARGE SCALE GENOMIC DNA]</scope>
    <source>
        <strain evidence="2 3">DSM 105466</strain>
    </source>
</reference>
<name>A0A3E2H1C6_SCYLI</name>
<feature type="region of interest" description="Disordered" evidence="1">
    <location>
        <begin position="1"/>
        <end position="118"/>
    </location>
</feature>
<accession>A0A3E2H1C6</accession>
<dbReference type="STRING" id="5539.A0A3E2H1C6"/>
<organism evidence="2 3">
    <name type="scientific">Scytalidium lignicola</name>
    <name type="common">Hyphomycete</name>
    <dbReference type="NCBI Taxonomy" id="5539"/>
    <lineage>
        <taxon>Eukaryota</taxon>
        <taxon>Fungi</taxon>
        <taxon>Dikarya</taxon>
        <taxon>Ascomycota</taxon>
        <taxon>Pezizomycotina</taxon>
        <taxon>Leotiomycetes</taxon>
        <taxon>Leotiomycetes incertae sedis</taxon>
        <taxon>Scytalidium</taxon>
    </lineage>
</organism>
<feature type="non-terminal residue" evidence="2">
    <location>
        <position position="1"/>
    </location>
</feature>
<feature type="compositionally biased region" description="Basic residues" evidence="1">
    <location>
        <begin position="1"/>
        <end position="14"/>
    </location>
</feature>
<protein>
    <submittedName>
        <fullName evidence="2">Uncharacterized protein</fullName>
    </submittedName>
</protein>
<feature type="compositionally biased region" description="Polar residues" evidence="1">
    <location>
        <begin position="40"/>
        <end position="55"/>
    </location>
</feature>
<dbReference type="EMBL" id="NCSJ02000243">
    <property type="protein sequence ID" value="RFU26773.1"/>
    <property type="molecule type" value="Genomic_DNA"/>
</dbReference>
<gene>
    <name evidence="2" type="ORF">B7463_g9566</name>
</gene>
<dbReference type="AlphaFoldDB" id="A0A3E2H1C6"/>
<feature type="region of interest" description="Disordered" evidence="1">
    <location>
        <begin position="400"/>
        <end position="452"/>
    </location>
</feature>